<gene>
    <name evidence="1" type="ORF">PUN28_005838</name>
</gene>
<organism evidence="1 2">
    <name type="scientific">Cardiocondyla obscurior</name>
    <dbReference type="NCBI Taxonomy" id="286306"/>
    <lineage>
        <taxon>Eukaryota</taxon>
        <taxon>Metazoa</taxon>
        <taxon>Ecdysozoa</taxon>
        <taxon>Arthropoda</taxon>
        <taxon>Hexapoda</taxon>
        <taxon>Insecta</taxon>
        <taxon>Pterygota</taxon>
        <taxon>Neoptera</taxon>
        <taxon>Endopterygota</taxon>
        <taxon>Hymenoptera</taxon>
        <taxon>Apocrita</taxon>
        <taxon>Aculeata</taxon>
        <taxon>Formicoidea</taxon>
        <taxon>Formicidae</taxon>
        <taxon>Myrmicinae</taxon>
        <taxon>Cardiocondyla</taxon>
    </lineage>
</organism>
<dbReference type="EMBL" id="JADYXP020000005">
    <property type="protein sequence ID" value="KAL0123594.1"/>
    <property type="molecule type" value="Genomic_DNA"/>
</dbReference>
<keyword evidence="2" id="KW-1185">Reference proteome</keyword>
<accession>A0AAW2G5Z3</accession>
<dbReference type="AlphaFoldDB" id="A0AAW2G5Z3"/>
<evidence type="ECO:0000313" key="2">
    <source>
        <dbReference type="Proteomes" id="UP001430953"/>
    </source>
</evidence>
<protein>
    <submittedName>
        <fullName evidence="1">Uncharacterized protein</fullName>
    </submittedName>
</protein>
<comment type="caution">
    <text evidence="1">The sequence shown here is derived from an EMBL/GenBank/DDBJ whole genome shotgun (WGS) entry which is preliminary data.</text>
</comment>
<proteinExistence type="predicted"/>
<dbReference type="Proteomes" id="UP001430953">
    <property type="component" value="Unassembled WGS sequence"/>
</dbReference>
<name>A0AAW2G5Z3_9HYME</name>
<evidence type="ECO:0000313" key="1">
    <source>
        <dbReference type="EMBL" id="KAL0123594.1"/>
    </source>
</evidence>
<sequence>MAEKFNYRNRRGRKNVGDFQARKLRGFSSSTSDTETPRHYATNIGRSKAIRDFYARSSHFILGNTRSEVESFRELFNARNKIIVNVQDFIRLKNFPGERKRNAISPNGEYRQLFRQKRYTDIHFRFALMHAYYFALYYYRGINGASTVIIGTLSYASS</sequence>
<reference evidence="1 2" key="1">
    <citation type="submission" date="2023-03" db="EMBL/GenBank/DDBJ databases">
        <title>High recombination rates correlate with genetic variation in Cardiocondyla obscurior ants.</title>
        <authorList>
            <person name="Errbii M."/>
        </authorList>
    </citation>
    <scope>NUCLEOTIDE SEQUENCE [LARGE SCALE GENOMIC DNA]</scope>
    <source>
        <strain evidence="1">Alpha-2009</strain>
        <tissue evidence="1">Whole body</tissue>
    </source>
</reference>